<evidence type="ECO:0000256" key="7">
    <source>
        <dbReference type="PIRSR" id="PIRSR601344-1"/>
    </source>
</evidence>
<dbReference type="GO" id="GO:0009765">
    <property type="term" value="P:photosynthesis, light harvesting"/>
    <property type="evidence" value="ECO:0007669"/>
    <property type="project" value="InterPro"/>
</dbReference>
<evidence type="ECO:0000256" key="2">
    <source>
        <dbReference type="ARBA" id="ARBA00004229"/>
    </source>
</evidence>
<keyword evidence="4" id="KW-0150">Chloroplast</keyword>
<feature type="binding site" description="axial binding residue" evidence="7">
    <location>
        <position position="75"/>
    </location>
    <ligand>
        <name>chlorophyll b</name>
        <dbReference type="ChEBI" id="CHEBI:61721"/>
        <label>1</label>
    </ligand>
    <ligandPart>
        <name>Mg</name>
        <dbReference type="ChEBI" id="CHEBI:25107"/>
    </ligandPart>
</feature>
<feature type="binding site" evidence="7">
    <location>
        <position position="177"/>
    </location>
    <ligand>
        <name>chlorophyll a</name>
        <dbReference type="ChEBI" id="CHEBI:58416"/>
        <label>1</label>
    </ligand>
</feature>
<gene>
    <name evidence="9" type="ORF">TrST_g11766</name>
</gene>
<name>A0A9W7AYF3_9STRA</name>
<keyword evidence="7" id="KW-0157">Chromophore</keyword>
<protein>
    <submittedName>
        <fullName evidence="9">Uncharacterized protein</fullName>
    </submittedName>
</protein>
<keyword evidence="10" id="KW-1185">Reference proteome</keyword>
<comment type="caution">
    <text evidence="9">The sequence shown here is derived from an EMBL/GenBank/DDBJ whole genome shotgun (WGS) entry which is preliminary data.</text>
</comment>
<sequence>MRQTLLALFLLFSSALGFAPLPPSRPLTSLSAIEVNQKNIGVLRPFSGIYDPLNLMADGDEAFRRRRISEIKHGRVAMVAVIGNLAPQLGIVFPGYISTSEKVLFSDVATGNSFTALTKIPLFGVFQILVFAGLMECWTWKQEKTAAPGDVGGDDWVRYQDVAVKEEKLTKELQNGRLAMLAIFGLMVQEQLNGKGAIEMLGF</sequence>
<feature type="binding site" evidence="7">
    <location>
        <position position="171"/>
    </location>
    <ligand>
        <name>chlorophyll a</name>
        <dbReference type="ChEBI" id="CHEBI:58416"/>
        <label>1</label>
    </ligand>
</feature>
<dbReference type="EMBL" id="BRXY01000255">
    <property type="protein sequence ID" value="GMH81186.1"/>
    <property type="molecule type" value="Genomic_DNA"/>
</dbReference>
<dbReference type="SUPFAM" id="SSF103511">
    <property type="entry name" value="Chlorophyll a-b binding protein"/>
    <property type="match status" value="1"/>
</dbReference>
<organism evidence="9 10">
    <name type="scientific">Triparma strigata</name>
    <dbReference type="NCBI Taxonomy" id="1606541"/>
    <lineage>
        <taxon>Eukaryota</taxon>
        <taxon>Sar</taxon>
        <taxon>Stramenopiles</taxon>
        <taxon>Ochrophyta</taxon>
        <taxon>Bolidophyceae</taxon>
        <taxon>Parmales</taxon>
        <taxon>Triparmaceae</taxon>
        <taxon>Triparma</taxon>
    </lineage>
</organism>
<feature type="chain" id="PRO_5040769122" evidence="8">
    <location>
        <begin position="18"/>
        <end position="203"/>
    </location>
</feature>
<evidence type="ECO:0000256" key="1">
    <source>
        <dbReference type="ARBA" id="ARBA00004022"/>
    </source>
</evidence>
<proteinExistence type="inferred from homology"/>
<comment type="similarity">
    <text evidence="3">Belongs to the fucoxanthin chlorophyll protein family.</text>
</comment>
<dbReference type="Proteomes" id="UP001165085">
    <property type="component" value="Unassembled WGS sequence"/>
</dbReference>
<dbReference type="AlphaFoldDB" id="A0A9W7AYF3"/>
<keyword evidence="7" id="KW-0148">Chlorophyll</keyword>
<keyword evidence="5" id="KW-0602">Photosynthesis</keyword>
<dbReference type="GO" id="GO:0016020">
    <property type="term" value="C:membrane"/>
    <property type="evidence" value="ECO:0007669"/>
    <property type="project" value="InterPro"/>
</dbReference>
<keyword evidence="6" id="KW-0934">Plastid</keyword>
<feature type="binding site" evidence="7">
    <location>
        <position position="175"/>
    </location>
    <ligand>
        <name>chlorophyll a</name>
        <dbReference type="ChEBI" id="CHEBI:58416"/>
        <label>1</label>
    </ligand>
</feature>
<dbReference type="InterPro" id="IPR001344">
    <property type="entry name" value="Chloro_AB-bd_pln"/>
</dbReference>
<keyword evidence="8" id="KW-0732">Signal</keyword>
<comment type="subcellular location">
    <subcellularLocation>
        <location evidence="2">Plastid</location>
        <location evidence="2">Chloroplast</location>
    </subcellularLocation>
</comment>
<evidence type="ECO:0000256" key="6">
    <source>
        <dbReference type="ARBA" id="ARBA00022640"/>
    </source>
</evidence>
<comment type="function">
    <text evidence="1">The light-harvesting complex (LHC) functions as a light receptor, it captures and delivers excitation energy to photosystems with which it is closely associated. Energy is transferred from the carotenoid and chlorophyll C (or B) to chlorophyll A and the photosynthetic reaction centers where it is used to synthesize ATP and reducing power.</text>
</comment>
<feature type="binding site" evidence="7">
    <location>
        <position position="70"/>
    </location>
    <ligand>
        <name>chlorophyll a</name>
        <dbReference type="ChEBI" id="CHEBI:58416"/>
        <label>1</label>
    </ligand>
</feature>
<evidence type="ECO:0000313" key="10">
    <source>
        <dbReference type="Proteomes" id="UP001165085"/>
    </source>
</evidence>
<evidence type="ECO:0000313" key="9">
    <source>
        <dbReference type="EMBL" id="GMH81186.1"/>
    </source>
</evidence>
<feature type="binding site" evidence="7">
    <location>
        <position position="189"/>
    </location>
    <ligand>
        <name>chlorophyll a</name>
        <dbReference type="ChEBI" id="CHEBI:58416"/>
        <label>1</label>
    </ligand>
</feature>
<evidence type="ECO:0000256" key="8">
    <source>
        <dbReference type="SAM" id="SignalP"/>
    </source>
</evidence>
<dbReference type="Pfam" id="PF00504">
    <property type="entry name" value="Chloroa_b-bind"/>
    <property type="match status" value="1"/>
</dbReference>
<dbReference type="PANTHER" id="PTHR21649">
    <property type="entry name" value="CHLOROPHYLL A/B BINDING PROTEIN"/>
    <property type="match status" value="1"/>
</dbReference>
<feature type="binding site" description="axial binding residue" evidence="7">
    <location>
        <position position="136"/>
    </location>
    <ligand>
        <name>chlorophyll b</name>
        <dbReference type="ChEBI" id="CHEBI:61721"/>
        <label>1</label>
    </ligand>
    <ligandPart>
        <name>Mg</name>
        <dbReference type="ChEBI" id="CHEBI:25107"/>
    </ligandPart>
</feature>
<accession>A0A9W7AYF3</accession>
<feature type="binding site" evidence="7">
    <location>
        <position position="172"/>
    </location>
    <ligand>
        <name>chlorophyll a</name>
        <dbReference type="ChEBI" id="CHEBI:58416"/>
        <label>1</label>
    </ligand>
</feature>
<dbReference type="Gene3D" id="1.10.3460.10">
    <property type="entry name" value="Chlorophyll a/b binding protein domain"/>
    <property type="match status" value="1"/>
</dbReference>
<reference evidence="10" key="1">
    <citation type="journal article" date="2023" name="Commun. Biol.">
        <title>Genome analysis of Parmales, the sister group of diatoms, reveals the evolutionary specialization of diatoms from phago-mixotrophs to photoautotrophs.</title>
        <authorList>
            <person name="Ban H."/>
            <person name="Sato S."/>
            <person name="Yoshikawa S."/>
            <person name="Yamada K."/>
            <person name="Nakamura Y."/>
            <person name="Ichinomiya M."/>
            <person name="Sato N."/>
            <person name="Blanc-Mathieu R."/>
            <person name="Endo H."/>
            <person name="Kuwata A."/>
            <person name="Ogata H."/>
        </authorList>
    </citation>
    <scope>NUCLEOTIDE SEQUENCE [LARGE SCALE GENOMIC DNA]</scope>
    <source>
        <strain evidence="10">NIES 3701</strain>
    </source>
</reference>
<evidence type="ECO:0000256" key="4">
    <source>
        <dbReference type="ARBA" id="ARBA00022528"/>
    </source>
</evidence>
<dbReference type="GO" id="GO:0016168">
    <property type="term" value="F:chlorophyll binding"/>
    <property type="evidence" value="ECO:0007669"/>
    <property type="project" value="UniProtKB-KW"/>
</dbReference>
<feature type="binding site" evidence="7">
    <location>
        <position position="73"/>
    </location>
    <ligand>
        <name>chlorophyll a</name>
        <dbReference type="ChEBI" id="CHEBI:58416"/>
        <label>1</label>
    </ligand>
</feature>
<feature type="signal peptide" evidence="8">
    <location>
        <begin position="1"/>
        <end position="17"/>
    </location>
</feature>
<dbReference type="GO" id="GO:0009507">
    <property type="term" value="C:chloroplast"/>
    <property type="evidence" value="ECO:0007669"/>
    <property type="project" value="UniProtKB-SubCell"/>
</dbReference>
<dbReference type="InterPro" id="IPR022796">
    <property type="entry name" value="Chloroa_b-bind"/>
</dbReference>
<dbReference type="OrthoDB" id="423598at2759"/>
<evidence type="ECO:0000256" key="3">
    <source>
        <dbReference type="ARBA" id="ARBA00005933"/>
    </source>
</evidence>
<evidence type="ECO:0000256" key="5">
    <source>
        <dbReference type="ARBA" id="ARBA00022531"/>
    </source>
</evidence>